<dbReference type="Gene3D" id="2.40.50.100">
    <property type="match status" value="1"/>
</dbReference>
<dbReference type="InterPro" id="IPR003439">
    <property type="entry name" value="ABC_transporter-like_ATP-bd"/>
</dbReference>
<gene>
    <name evidence="10" type="ORF">RI845_15820</name>
</gene>
<evidence type="ECO:0000313" key="11">
    <source>
        <dbReference type="Proteomes" id="UP001248581"/>
    </source>
</evidence>
<dbReference type="InterPro" id="IPR027417">
    <property type="entry name" value="P-loop_NTPase"/>
</dbReference>
<keyword evidence="8" id="KW-0472">Membrane</keyword>
<evidence type="ECO:0000256" key="7">
    <source>
        <dbReference type="ARBA" id="ARBA00023065"/>
    </source>
</evidence>
<name>A0ABY9TGS0_9GAMM</name>
<organism evidence="10 11">
    <name type="scientific">Thalassotalea nanhaiensis</name>
    <dbReference type="NCBI Taxonomy" id="3065648"/>
    <lineage>
        <taxon>Bacteria</taxon>
        <taxon>Pseudomonadati</taxon>
        <taxon>Pseudomonadota</taxon>
        <taxon>Gammaproteobacteria</taxon>
        <taxon>Alteromonadales</taxon>
        <taxon>Colwelliaceae</taxon>
        <taxon>Thalassotalea</taxon>
    </lineage>
</organism>
<dbReference type="Gene3D" id="3.40.50.300">
    <property type="entry name" value="P-loop containing nucleotide triphosphate hydrolases"/>
    <property type="match status" value="1"/>
</dbReference>
<dbReference type="PANTHER" id="PTHR42781">
    <property type="entry name" value="SPERMIDINE/PUTRESCINE IMPORT ATP-BINDING PROTEIN POTA"/>
    <property type="match status" value="1"/>
</dbReference>
<protein>
    <submittedName>
        <fullName evidence="10">ABC transporter ATP-binding protein</fullName>
    </submittedName>
</protein>
<dbReference type="PROSITE" id="PS50893">
    <property type="entry name" value="ABC_TRANSPORTER_2"/>
    <property type="match status" value="1"/>
</dbReference>
<dbReference type="CDD" id="cd03259">
    <property type="entry name" value="ABC_Carb_Solutes_like"/>
    <property type="match status" value="1"/>
</dbReference>
<dbReference type="SUPFAM" id="SSF52540">
    <property type="entry name" value="P-loop containing nucleoside triphosphate hydrolases"/>
    <property type="match status" value="1"/>
</dbReference>
<evidence type="ECO:0000256" key="5">
    <source>
        <dbReference type="ARBA" id="ARBA00022840"/>
    </source>
</evidence>
<dbReference type="EMBL" id="CP134146">
    <property type="protein sequence ID" value="WNC67979.1"/>
    <property type="molecule type" value="Genomic_DNA"/>
</dbReference>
<dbReference type="SMART" id="SM00382">
    <property type="entry name" value="AAA"/>
    <property type="match status" value="1"/>
</dbReference>
<dbReference type="InterPro" id="IPR050093">
    <property type="entry name" value="ABC_SmlMolc_Importer"/>
</dbReference>
<dbReference type="PROSITE" id="PS00211">
    <property type="entry name" value="ABC_TRANSPORTER_1"/>
    <property type="match status" value="1"/>
</dbReference>
<keyword evidence="1" id="KW-0813">Transport</keyword>
<dbReference type="GO" id="GO:0005524">
    <property type="term" value="F:ATP binding"/>
    <property type="evidence" value="ECO:0007669"/>
    <property type="project" value="UniProtKB-KW"/>
</dbReference>
<dbReference type="InterPro" id="IPR008995">
    <property type="entry name" value="Mo/tungstate-bd_C_term_dom"/>
</dbReference>
<dbReference type="PANTHER" id="PTHR42781:SF4">
    <property type="entry name" value="SPERMIDINE_PUTRESCINE IMPORT ATP-BINDING PROTEIN POTA"/>
    <property type="match status" value="1"/>
</dbReference>
<evidence type="ECO:0000256" key="8">
    <source>
        <dbReference type="ARBA" id="ARBA00023136"/>
    </source>
</evidence>
<evidence type="ECO:0000313" key="10">
    <source>
        <dbReference type="EMBL" id="WNC67979.1"/>
    </source>
</evidence>
<keyword evidence="2" id="KW-1003">Cell membrane</keyword>
<keyword evidence="11" id="KW-1185">Reference proteome</keyword>
<reference evidence="11" key="1">
    <citation type="submission" date="2023-09" db="EMBL/GenBank/DDBJ databases">
        <authorList>
            <person name="Zhang C."/>
        </authorList>
    </citation>
    <scope>NUCLEOTIDE SEQUENCE [LARGE SCALE GENOMIC DNA]</scope>
    <source>
        <strain evidence="11">SQ345</strain>
    </source>
</reference>
<dbReference type="SUPFAM" id="SSF50331">
    <property type="entry name" value="MOP-like"/>
    <property type="match status" value="1"/>
</dbReference>
<dbReference type="RefSeq" id="WP_348387137.1">
    <property type="nucleotide sequence ID" value="NZ_CP134146.1"/>
</dbReference>
<evidence type="ECO:0000256" key="4">
    <source>
        <dbReference type="ARBA" id="ARBA00022741"/>
    </source>
</evidence>
<evidence type="ECO:0000256" key="6">
    <source>
        <dbReference type="ARBA" id="ARBA00023004"/>
    </source>
</evidence>
<feature type="domain" description="ABC transporter" evidence="9">
    <location>
        <begin position="4"/>
        <end position="241"/>
    </location>
</feature>
<evidence type="ECO:0000259" key="9">
    <source>
        <dbReference type="PROSITE" id="PS50893"/>
    </source>
</evidence>
<keyword evidence="7" id="KW-0406">Ion transport</keyword>
<keyword evidence="6" id="KW-0408">Iron</keyword>
<evidence type="ECO:0000256" key="3">
    <source>
        <dbReference type="ARBA" id="ARBA00022496"/>
    </source>
</evidence>
<sequence>MSLLEINNLTCRYEQNTILNDLSLTVSDGEIMCLLGPSGCGKTTLLKAIAGLITTASGEIKLKNRLLLAGKATGKNINVDANKRDLGMIFQDYALFPHLTISANIAFGIADLSKTQQKRKIDELLELVSLEGLDARYPHELSGGQQQRVSIARALAREPKVLLLDEPFSNIDAQLRLPLIRDIKAILKQRNMAAIFVTHAKEEAFALADTMALLNNGSIVQSGAPQHLYNYPATKFVAEFLGHGSILTAQVLNENQLRCVLGDVTCTANKTLVVGETVDLFIRPHQFSVIANESGNGIIKEYQFRDDGYRAQVAVGEQIIEVWLPGYFDVQNTKTVQVKLTPQQLVVL</sequence>
<proteinExistence type="predicted"/>
<dbReference type="Pfam" id="PF00005">
    <property type="entry name" value="ABC_tran"/>
    <property type="match status" value="1"/>
</dbReference>
<dbReference type="InterPro" id="IPR017871">
    <property type="entry name" value="ABC_transporter-like_CS"/>
</dbReference>
<dbReference type="Proteomes" id="UP001248581">
    <property type="component" value="Chromosome"/>
</dbReference>
<dbReference type="InterPro" id="IPR003593">
    <property type="entry name" value="AAA+_ATPase"/>
</dbReference>
<keyword evidence="4" id="KW-0547">Nucleotide-binding</keyword>
<evidence type="ECO:0000256" key="1">
    <source>
        <dbReference type="ARBA" id="ARBA00022448"/>
    </source>
</evidence>
<keyword evidence="5 10" id="KW-0067">ATP-binding</keyword>
<evidence type="ECO:0000256" key="2">
    <source>
        <dbReference type="ARBA" id="ARBA00022475"/>
    </source>
</evidence>
<keyword evidence="3" id="KW-0410">Iron transport</keyword>
<dbReference type="InterPro" id="IPR015853">
    <property type="entry name" value="ABC_transpr_FbpC"/>
</dbReference>
<accession>A0ABY9TGS0</accession>